<dbReference type="Pfam" id="PF00009">
    <property type="entry name" value="GTP_EFTU"/>
    <property type="match status" value="1"/>
</dbReference>
<dbReference type="InterPro" id="IPR053905">
    <property type="entry name" value="EF-G-like_DII"/>
</dbReference>
<dbReference type="InterPro" id="IPR031157">
    <property type="entry name" value="G_TR_CS"/>
</dbReference>
<evidence type="ECO:0000256" key="3">
    <source>
        <dbReference type="ARBA" id="ARBA00023128"/>
    </source>
</evidence>
<name>A0ABM1N864_NICVS</name>
<dbReference type="Gene3D" id="2.40.30.10">
    <property type="entry name" value="Translation factors"/>
    <property type="match status" value="1"/>
</dbReference>
<dbReference type="PRINTS" id="PR00315">
    <property type="entry name" value="ELONGATNFCT"/>
</dbReference>
<dbReference type="SMART" id="SM00889">
    <property type="entry name" value="EFG_IV"/>
    <property type="match status" value="1"/>
</dbReference>
<dbReference type="InterPro" id="IPR014721">
    <property type="entry name" value="Ribsml_uS5_D2-typ_fold_subgr"/>
</dbReference>
<keyword evidence="2" id="KW-0648">Protein biosynthesis</keyword>
<dbReference type="Pfam" id="PF00679">
    <property type="entry name" value="EFG_C"/>
    <property type="match status" value="1"/>
</dbReference>
<dbReference type="InterPro" id="IPR035649">
    <property type="entry name" value="EFG_V"/>
</dbReference>
<dbReference type="SUPFAM" id="SSF54980">
    <property type="entry name" value="EF-G C-terminal domain-like"/>
    <property type="match status" value="2"/>
</dbReference>
<dbReference type="InterPro" id="IPR009000">
    <property type="entry name" value="Transl_B-barrel_sf"/>
</dbReference>
<dbReference type="InterPro" id="IPR009022">
    <property type="entry name" value="EFG_III"/>
</dbReference>
<dbReference type="SUPFAM" id="SSF54211">
    <property type="entry name" value="Ribosomal protein S5 domain 2-like"/>
    <property type="match status" value="1"/>
</dbReference>
<keyword evidence="4" id="KW-0342">GTP-binding</keyword>
<evidence type="ECO:0000313" key="6">
    <source>
        <dbReference type="Proteomes" id="UP000695000"/>
    </source>
</evidence>
<evidence type="ECO:0000256" key="4">
    <source>
        <dbReference type="ARBA" id="ARBA00023134"/>
    </source>
</evidence>
<accession>A0ABM1N864</accession>
<dbReference type="InterPro" id="IPR000795">
    <property type="entry name" value="T_Tr_GTP-bd_dom"/>
</dbReference>
<dbReference type="PROSITE" id="PS00301">
    <property type="entry name" value="G_TR_1"/>
    <property type="match status" value="1"/>
</dbReference>
<dbReference type="InterPro" id="IPR005517">
    <property type="entry name" value="Transl_elong_EFG/EF2_IV"/>
</dbReference>
<protein>
    <submittedName>
        <fullName evidence="7">Ribosome-releasing factor 2, mitochondrial</fullName>
    </submittedName>
</protein>
<dbReference type="InterPro" id="IPR020568">
    <property type="entry name" value="Ribosomal_Su5_D2-typ_SF"/>
</dbReference>
<dbReference type="Gene3D" id="3.30.70.870">
    <property type="entry name" value="Elongation Factor G (Translational Gtpase), domain 3"/>
    <property type="match status" value="1"/>
</dbReference>
<dbReference type="SMART" id="SM00838">
    <property type="entry name" value="EFG_C"/>
    <property type="match status" value="1"/>
</dbReference>
<dbReference type="CDD" id="cd16262">
    <property type="entry name" value="EFG_III"/>
    <property type="match status" value="1"/>
</dbReference>
<reference evidence="7" key="1">
    <citation type="submission" date="2025-08" db="UniProtKB">
        <authorList>
            <consortium name="RefSeq"/>
        </authorList>
    </citation>
    <scope>IDENTIFICATION</scope>
    <source>
        <tissue evidence="7">Whole Larva</tissue>
    </source>
</reference>
<gene>
    <name evidence="7" type="primary">LOC108567196</name>
</gene>
<dbReference type="PANTHER" id="PTHR43261">
    <property type="entry name" value="TRANSLATION ELONGATION FACTOR G-RELATED"/>
    <property type="match status" value="1"/>
</dbReference>
<keyword evidence="1" id="KW-0547">Nucleotide-binding</keyword>
<dbReference type="InterPro" id="IPR041095">
    <property type="entry name" value="EFG_II"/>
</dbReference>
<dbReference type="PANTHER" id="PTHR43261:SF1">
    <property type="entry name" value="RIBOSOME-RELEASING FACTOR 2, MITOCHONDRIAL"/>
    <property type="match status" value="1"/>
</dbReference>
<sequence>MYRNQLKSLKKCCNIDFVKGCYCTKKLIKEYDIKKLRNIGILAHIDAGKTTTTERMLFYSGTISRMGEVHHGNTVTDFMEQERDRGITIRSAAVTFPWKKNQFNLIDTPGHIDFTMEVEQTLNVLDGAIIVLDGSAGVEAQTHTVWRQSDKYNIPRIVFVNKMDRQDADLEMCCKSIESKLGTDVIALQLPLRQDNKLIGLVDLLTLEKNIWDATSKVTCESLSEKSDGALWTLANEARLKIIDKVSEYDDDLANKIIESESLSSVNTVDIVKGIRKIVLERKAVPVLCGSAYKNIGIQPLMDGVVLYLPSPNERNKQFRCFEDGLCARVFKILHDKQRGPLVFCRVYSGQVERGQKFYNIHQKINEQSNKLLIAYADDYEEIGSLNNGNIAVLTGLKNTITGDILTNSATSAQRAQKKLAASNGENLFDLSASIPEPVFFCSIEPPSLAYQTGLELALAELQREDPSLRVTHDHETGQTVLAGMGELHLEIIKDRILKEYKIDADLGPLQIAYCEAPMRKIGGDVNVQTQVGNSKHSVGINISLIPVDRDDGKGVIRLDKSPDAASLLAAVFPKNMAAVHRGIEVGLSHGPKVGAPITNLQVVLHSLVVGRGTSETMVSAAATQCIQKLINESGSTVLEPIMHLEVVCPEEYLSGVMADLTKRRAIIQNVSIRGSNKMVTCETPLSELMQYSTTLRTITSGTGVFNMEFIEYRIMSEMDEEKAIESVRGF</sequence>
<dbReference type="Gene3D" id="3.30.70.240">
    <property type="match status" value="1"/>
</dbReference>
<evidence type="ECO:0000256" key="1">
    <source>
        <dbReference type="ARBA" id="ARBA00022741"/>
    </source>
</evidence>
<dbReference type="RefSeq" id="XP_017783014.1">
    <property type="nucleotide sequence ID" value="XM_017927525.1"/>
</dbReference>
<dbReference type="InterPro" id="IPR035647">
    <property type="entry name" value="EFG_III/V"/>
</dbReference>
<dbReference type="Gene3D" id="3.40.50.300">
    <property type="entry name" value="P-loop containing nucleotide triphosphate hydrolases"/>
    <property type="match status" value="1"/>
</dbReference>
<dbReference type="Pfam" id="PF14492">
    <property type="entry name" value="EFG_III"/>
    <property type="match status" value="1"/>
</dbReference>
<dbReference type="InterPro" id="IPR005225">
    <property type="entry name" value="Small_GTP-bd"/>
</dbReference>
<feature type="domain" description="Tr-type G" evidence="5">
    <location>
        <begin position="34"/>
        <end position="313"/>
    </location>
</feature>
<evidence type="ECO:0000313" key="7">
    <source>
        <dbReference type="RefSeq" id="XP_017783014.1"/>
    </source>
</evidence>
<keyword evidence="3" id="KW-0496">Mitochondrion</keyword>
<proteinExistence type="predicted"/>
<dbReference type="CDD" id="cd01886">
    <property type="entry name" value="EF-G"/>
    <property type="match status" value="1"/>
</dbReference>
<evidence type="ECO:0000259" key="5">
    <source>
        <dbReference type="PROSITE" id="PS51722"/>
    </source>
</evidence>
<dbReference type="Proteomes" id="UP000695000">
    <property type="component" value="Unplaced"/>
</dbReference>
<dbReference type="Gene3D" id="3.30.230.10">
    <property type="match status" value="1"/>
</dbReference>
<dbReference type="PROSITE" id="PS51722">
    <property type="entry name" value="G_TR_2"/>
    <property type="match status" value="1"/>
</dbReference>
<dbReference type="CDD" id="cd03713">
    <property type="entry name" value="EFG_mtEFG_C"/>
    <property type="match status" value="1"/>
</dbReference>
<dbReference type="SUPFAM" id="SSF52540">
    <property type="entry name" value="P-loop containing nucleoside triphosphate hydrolases"/>
    <property type="match status" value="1"/>
</dbReference>
<dbReference type="InterPro" id="IPR027417">
    <property type="entry name" value="P-loop_NTPase"/>
</dbReference>
<dbReference type="InterPro" id="IPR000640">
    <property type="entry name" value="EFG_V-like"/>
</dbReference>
<dbReference type="Pfam" id="PF22042">
    <property type="entry name" value="EF-G_D2"/>
    <property type="match status" value="1"/>
</dbReference>
<dbReference type="NCBIfam" id="TIGR00231">
    <property type="entry name" value="small_GTP"/>
    <property type="match status" value="1"/>
</dbReference>
<dbReference type="GeneID" id="108567196"/>
<dbReference type="SUPFAM" id="SSF50447">
    <property type="entry name" value="Translation proteins"/>
    <property type="match status" value="1"/>
</dbReference>
<organism evidence="6 7">
    <name type="scientific">Nicrophorus vespilloides</name>
    <name type="common">Boreal carrion beetle</name>
    <dbReference type="NCBI Taxonomy" id="110193"/>
    <lineage>
        <taxon>Eukaryota</taxon>
        <taxon>Metazoa</taxon>
        <taxon>Ecdysozoa</taxon>
        <taxon>Arthropoda</taxon>
        <taxon>Hexapoda</taxon>
        <taxon>Insecta</taxon>
        <taxon>Pterygota</taxon>
        <taxon>Neoptera</taxon>
        <taxon>Endopterygota</taxon>
        <taxon>Coleoptera</taxon>
        <taxon>Polyphaga</taxon>
        <taxon>Staphyliniformia</taxon>
        <taxon>Silphidae</taxon>
        <taxon>Nicrophorinae</taxon>
        <taxon>Nicrophorus</taxon>
    </lineage>
</organism>
<keyword evidence="6" id="KW-1185">Reference proteome</keyword>
<evidence type="ECO:0000256" key="2">
    <source>
        <dbReference type="ARBA" id="ARBA00022917"/>
    </source>
</evidence>